<comment type="function">
    <text evidence="3">Catalyzes the irreversible NADPH-dependent deamination of GMP to IMP. It functions in the conversion of nucleobase, nucleoside and nucleotide derivatives of G to A nucleotides, and in maintaining the intracellular balance of A and G nucleotides.</text>
</comment>
<dbReference type="Proteomes" id="UP001219956">
    <property type="component" value="Unassembled WGS sequence"/>
</dbReference>
<dbReference type="HAMAP" id="MF_01511">
    <property type="entry name" value="GMP_reduct_type2"/>
    <property type="match status" value="1"/>
</dbReference>
<evidence type="ECO:0000259" key="4">
    <source>
        <dbReference type="Pfam" id="PF00478"/>
    </source>
</evidence>
<feature type="binding site" evidence="3">
    <location>
        <begin position="202"/>
        <end position="225"/>
    </location>
    <ligand>
        <name>NADP(+)</name>
        <dbReference type="ChEBI" id="CHEBI:58349"/>
    </ligand>
</feature>
<comment type="similarity">
    <text evidence="3">Belongs to the IMPDH/GMPR family. GuaC type 2 subfamily.</text>
</comment>
<dbReference type="SMART" id="SM01240">
    <property type="entry name" value="IMPDH"/>
    <property type="match status" value="1"/>
</dbReference>
<dbReference type="Pfam" id="PF00478">
    <property type="entry name" value="IMPDH"/>
    <property type="match status" value="1"/>
</dbReference>
<reference evidence="5 6" key="1">
    <citation type="submission" date="2023-01" db="EMBL/GenBank/DDBJ databases">
        <title>Novel species of the genus Vogesella isolated from rivers.</title>
        <authorList>
            <person name="Lu H."/>
        </authorList>
    </citation>
    <scope>NUCLEOTIDE SEQUENCE [LARGE SCALE GENOMIC DNA]</scope>
    <source>
        <strain evidence="5 6">DC21W</strain>
    </source>
</reference>
<dbReference type="InterPro" id="IPR001093">
    <property type="entry name" value="IMP_DH_GMPRt"/>
</dbReference>
<comment type="catalytic activity">
    <reaction evidence="3">
        <text>IMP + NH4(+) + NADP(+) = GMP + NADPH + 2 H(+)</text>
        <dbReference type="Rhea" id="RHEA:17185"/>
        <dbReference type="ChEBI" id="CHEBI:15378"/>
        <dbReference type="ChEBI" id="CHEBI:28938"/>
        <dbReference type="ChEBI" id="CHEBI:57783"/>
        <dbReference type="ChEBI" id="CHEBI:58053"/>
        <dbReference type="ChEBI" id="CHEBI:58115"/>
        <dbReference type="ChEBI" id="CHEBI:58349"/>
        <dbReference type="EC" id="1.7.1.7"/>
    </reaction>
</comment>
<evidence type="ECO:0000256" key="1">
    <source>
        <dbReference type="ARBA" id="ARBA00022857"/>
    </source>
</evidence>
<feature type="active site" description="Thioimidate intermediate" evidence="3">
    <location>
        <position position="175"/>
    </location>
</feature>
<keyword evidence="1 3" id="KW-0521">NADP</keyword>
<dbReference type="EMBL" id="JAQQLF010000011">
    <property type="protein sequence ID" value="MDC7717631.1"/>
    <property type="molecule type" value="Genomic_DNA"/>
</dbReference>
<accession>A0ABT5IYJ2</accession>
<comment type="caution">
    <text evidence="5">The sequence shown here is derived from an EMBL/GenBank/DDBJ whole genome shotgun (WGS) entry which is preliminary data.</text>
</comment>
<dbReference type="InterPro" id="IPR050139">
    <property type="entry name" value="GMP_reductase"/>
</dbReference>
<feature type="domain" description="IMP dehydrogenase/GMP reductase" evidence="4">
    <location>
        <begin position="6"/>
        <end position="309"/>
    </location>
</feature>
<dbReference type="NCBIfam" id="NF003966">
    <property type="entry name" value="PRK05458.1"/>
    <property type="match status" value="1"/>
</dbReference>
<evidence type="ECO:0000256" key="3">
    <source>
        <dbReference type="HAMAP-Rule" id="MF_01511"/>
    </source>
</evidence>
<dbReference type="CDD" id="cd00381">
    <property type="entry name" value="IMPDH"/>
    <property type="match status" value="1"/>
</dbReference>
<organism evidence="5 6">
    <name type="scientific">Vogesella aquatica</name>
    <dbReference type="NCBI Taxonomy" id="2984206"/>
    <lineage>
        <taxon>Bacteria</taxon>
        <taxon>Pseudomonadati</taxon>
        <taxon>Pseudomonadota</taxon>
        <taxon>Betaproteobacteria</taxon>
        <taxon>Neisseriales</taxon>
        <taxon>Chromobacteriaceae</taxon>
        <taxon>Vogesella</taxon>
    </lineage>
</organism>
<proteinExistence type="inferred from homology"/>
<dbReference type="RefSeq" id="WP_272751946.1">
    <property type="nucleotide sequence ID" value="NZ_JAQQLF010000011.1"/>
</dbReference>
<dbReference type="Gene3D" id="3.20.20.70">
    <property type="entry name" value="Aldolase class I"/>
    <property type="match status" value="1"/>
</dbReference>
<name>A0ABT5IYJ2_9NEIS</name>
<evidence type="ECO:0000256" key="2">
    <source>
        <dbReference type="ARBA" id="ARBA00023002"/>
    </source>
</evidence>
<sequence length="316" mass="34526">MHKTELNYGDVYLVPRKTVVDSRKECDTSVQFGPRRFDMPLYASNMKSVVDAETCEYFARHGWFYTMHRFNVDTVAFVAGMQQKGLFASISVGVNDDTIEQLQALKDAGLTPEYITLDIANAWCVKAERMIKLVKQMFPASFLIGGNIATAEAARDLQAWGCDAIKAGIAGGRVCITKNKTGFHRPMISTVQDCAAAVTIPVIADGGIVEHGDVAKALACGATMVMAGSLFAGYDESAGEIVEINGKHYKEYFGSASQFNKGEYKNVEGKKILVEYKGRMGRVLVELKEDLQSSISYAGGKDIAALRQVDMIVVAR</sequence>
<dbReference type="InterPro" id="IPR005994">
    <property type="entry name" value="GuaC_type_2"/>
</dbReference>
<dbReference type="InterPro" id="IPR013785">
    <property type="entry name" value="Aldolase_TIM"/>
</dbReference>
<dbReference type="PIRSF" id="PIRSF036500">
    <property type="entry name" value="GMP_red_Firmic"/>
    <property type="match status" value="1"/>
</dbReference>
<evidence type="ECO:0000313" key="5">
    <source>
        <dbReference type="EMBL" id="MDC7717631.1"/>
    </source>
</evidence>
<dbReference type="PANTHER" id="PTHR43170:SF5">
    <property type="entry name" value="GMP REDUCTASE"/>
    <property type="match status" value="1"/>
</dbReference>
<keyword evidence="6" id="KW-1185">Reference proteome</keyword>
<dbReference type="PANTHER" id="PTHR43170">
    <property type="entry name" value="GMP REDUCTASE"/>
    <property type="match status" value="1"/>
</dbReference>
<keyword evidence="2 3" id="KW-0560">Oxidoreductase</keyword>
<evidence type="ECO:0000313" key="6">
    <source>
        <dbReference type="Proteomes" id="UP001219956"/>
    </source>
</evidence>
<dbReference type="GO" id="GO:0003920">
    <property type="term" value="F:GMP reductase activity"/>
    <property type="evidence" value="ECO:0007669"/>
    <property type="project" value="UniProtKB-EC"/>
</dbReference>
<protein>
    <recommendedName>
        <fullName evidence="3">GMP reductase</fullName>
        <ecNumber evidence="3">1.7.1.7</ecNumber>
    </recommendedName>
    <alternativeName>
        <fullName evidence="3">Guanosine 5'-monophosphate oxidoreductase</fullName>
        <shortName evidence="3">Guanosine monophosphate reductase</shortName>
    </alternativeName>
</protein>
<gene>
    <name evidence="3" type="primary">guaC</name>
    <name evidence="5" type="ORF">PQU95_10450</name>
</gene>
<dbReference type="EC" id="1.7.1.7" evidence="3"/>
<dbReference type="SUPFAM" id="SSF51412">
    <property type="entry name" value="Inosine monophosphate dehydrogenase (IMPDH)"/>
    <property type="match status" value="1"/>
</dbReference>